<dbReference type="PANTHER" id="PTHR32251:SF15">
    <property type="entry name" value="3-OXO-5-ALPHA-STEROID 4-DEHYDROGENASE (DUF1295)"/>
    <property type="match status" value="1"/>
</dbReference>
<dbReference type="Gene3D" id="1.20.120.1630">
    <property type="match status" value="1"/>
</dbReference>
<dbReference type="PANTHER" id="PTHR32251">
    <property type="entry name" value="3-OXO-5-ALPHA-STEROID 4-DEHYDROGENASE"/>
    <property type="match status" value="1"/>
</dbReference>
<organism evidence="2 3">
    <name type="scientific">Arthrobotrys flagrans</name>
    <name type="common">Nematode-trapping fungus</name>
    <name type="synonym">Trichothecium flagrans</name>
    <dbReference type="NCBI Taxonomy" id="97331"/>
    <lineage>
        <taxon>Eukaryota</taxon>
        <taxon>Fungi</taxon>
        <taxon>Dikarya</taxon>
        <taxon>Ascomycota</taxon>
        <taxon>Pezizomycotina</taxon>
        <taxon>Orbiliomycetes</taxon>
        <taxon>Orbiliales</taxon>
        <taxon>Orbiliaceae</taxon>
        <taxon>Arthrobotrys</taxon>
    </lineage>
</organism>
<dbReference type="GO" id="GO:0016020">
    <property type="term" value="C:membrane"/>
    <property type="evidence" value="ECO:0007669"/>
    <property type="project" value="TreeGrafter"/>
</dbReference>
<dbReference type="Proteomes" id="UP000283090">
    <property type="component" value="Unassembled WGS sequence"/>
</dbReference>
<dbReference type="RefSeq" id="XP_067495446.1">
    <property type="nucleotide sequence ID" value="XM_067638703.1"/>
</dbReference>
<evidence type="ECO:0000256" key="1">
    <source>
        <dbReference type="SAM" id="MobiDB-lite"/>
    </source>
</evidence>
<evidence type="ECO:0000313" key="2">
    <source>
        <dbReference type="EMBL" id="RVD89902.1"/>
    </source>
</evidence>
<dbReference type="GeneID" id="93583201"/>
<reference evidence="2 3" key="1">
    <citation type="submission" date="2019-01" db="EMBL/GenBank/DDBJ databases">
        <title>Intercellular communication is required for trap formation in the nematode-trapping fungus Duddingtonia flagrans.</title>
        <authorList>
            <person name="Youssar L."/>
            <person name="Wernet V."/>
            <person name="Hensel N."/>
            <person name="Hildebrandt H.-G."/>
            <person name="Fischer R."/>
        </authorList>
    </citation>
    <scope>NUCLEOTIDE SEQUENCE [LARGE SCALE GENOMIC DNA]</scope>
    <source>
        <strain evidence="2 3">CBS H-5679</strain>
    </source>
</reference>
<sequence length="422" mass="47208">MDFQSIPPSPFTPRLPHPPLPPSTTTNTLGILSSHLFPSLTLHTTLSLAAYSAGRFTNRLDAKDLLWPSAFVGNVWYHGVVWPYMTGRGRGAWEFIREMGYGNKLILTGVTVWGCRLFWKVFWRIKGRERDDGRYERYREVVRRKKGKGDLEKAVVIDEGEVEREMWNKAFIGIFLPEAFVQSFVSLGWCGVGYSRPVLGHHGQHYFGGNDSPGGLEVLLHHGDGLQSGGSGGGWRRWVHGIAVGVFAAGLALGILADSQLGKGKKADKGSIVRKGVWSIVRHPNYLGDFLVHLSFPLMALADGVFDPIMFVGPLANYISLRFIGGDKENERYQMEKYEKESVRKYEEYKQWKREKNSFWPGIGEVGNLWTWAVVGIGGLAAVGERVGYIEMGEWSFDVPIATTTASTTTIYPYDINNSEVL</sequence>
<comment type="caution">
    <text evidence="2">The sequence shown here is derived from an EMBL/GenBank/DDBJ whole genome shotgun (WGS) entry which is preliminary data.</text>
</comment>
<gene>
    <name evidence="2" type="ORF">DFL_000890</name>
</gene>
<name>A0A437AF47_ARTFL</name>
<dbReference type="VEuPathDB" id="FungiDB:DFL_000890"/>
<evidence type="ECO:0008006" key="4">
    <source>
        <dbReference type="Google" id="ProtNLM"/>
    </source>
</evidence>
<feature type="compositionally biased region" description="Pro residues" evidence="1">
    <location>
        <begin position="7"/>
        <end position="20"/>
    </location>
</feature>
<dbReference type="Pfam" id="PF06966">
    <property type="entry name" value="DUF1295"/>
    <property type="match status" value="1"/>
</dbReference>
<evidence type="ECO:0000313" key="3">
    <source>
        <dbReference type="Proteomes" id="UP000283090"/>
    </source>
</evidence>
<feature type="region of interest" description="Disordered" evidence="1">
    <location>
        <begin position="1"/>
        <end position="20"/>
    </location>
</feature>
<keyword evidence="3" id="KW-1185">Reference proteome</keyword>
<dbReference type="EMBL" id="SAEB01000001">
    <property type="protein sequence ID" value="RVD89902.1"/>
    <property type="molecule type" value="Genomic_DNA"/>
</dbReference>
<protein>
    <recommendedName>
        <fullName evidence="4">Steroid 5-alpha reductase C-terminal domain-containing protein</fullName>
    </recommendedName>
</protein>
<dbReference type="OrthoDB" id="67965at2759"/>
<dbReference type="InterPro" id="IPR010721">
    <property type="entry name" value="UstE-like"/>
</dbReference>
<accession>A0A437AF47</accession>
<dbReference type="AlphaFoldDB" id="A0A437AF47"/>
<proteinExistence type="predicted"/>